<dbReference type="AlphaFoldDB" id="A0A6V7U255"/>
<dbReference type="SMART" id="SM01381">
    <property type="entry name" value="7TM_GPCR_Srsx"/>
    <property type="match status" value="1"/>
</dbReference>
<proteinExistence type="predicted"/>
<evidence type="ECO:0000256" key="5">
    <source>
        <dbReference type="SAM" id="Phobius"/>
    </source>
</evidence>
<name>A0A6V7U255_MELEN</name>
<accession>A0A6V7U255</accession>
<evidence type="ECO:0000259" key="6">
    <source>
        <dbReference type="PROSITE" id="PS50262"/>
    </source>
</evidence>
<dbReference type="GO" id="GO:0004930">
    <property type="term" value="F:G protein-coupled receptor activity"/>
    <property type="evidence" value="ECO:0007669"/>
    <property type="project" value="InterPro"/>
</dbReference>
<dbReference type="Proteomes" id="UP000580250">
    <property type="component" value="Unassembled WGS sequence"/>
</dbReference>
<gene>
    <name evidence="7" type="ORF">MENT_LOCUS7451</name>
</gene>
<dbReference type="Pfam" id="PF10320">
    <property type="entry name" value="7TM_GPCR_Srsx"/>
    <property type="match status" value="1"/>
</dbReference>
<feature type="transmembrane region" description="Helical" evidence="5">
    <location>
        <begin position="47"/>
        <end position="72"/>
    </location>
</feature>
<feature type="transmembrane region" description="Helical" evidence="5">
    <location>
        <begin position="214"/>
        <end position="236"/>
    </location>
</feature>
<dbReference type="InterPro" id="IPR047130">
    <property type="entry name" value="7TM_GPCR_Srsx_nematod"/>
</dbReference>
<evidence type="ECO:0000256" key="3">
    <source>
        <dbReference type="ARBA" id="ARBA00022989"/>
    </source>
</evidence>
<evidence type="ECO:0000256" key="1">
    <source>
        <dbReference type="ARBA" id="ARBA00004370"/>
    </source>
</evidence>
<evidence type="ECO:0000256" key="4">
    <source>
        <dbReference type="ARBA" id="ARBA00023136"/>
    </source>
</evidence>
<dbReference type="InterPro" id="IPR017452">
    <property type="entry name" value="GPCR_Rhodpsn_7TM"/>
</dbReference>
<dbReference type="PANTHER" id="PTHR23360">
    <property type="entry name" value="G-PROTEIN COUPLED RECEPTORS FAMILY 1 PROFILE DOMAIN-CONTAINING PROTEIN-RELATED"/>
    <property type="match status" value="1"/>
</dbReference>
<sequence>MTDVREVNIAKITFGINTFVDQIGTVLYALLIFVTIKQKRLHGTCHLLLGIYGFCSLLSKIQILLPFILFILPGYGKIPLLYCAIIQIFLIGGSMNVFSLMFVIGFDRMLAIFLPIWYSTRNEKHYLKLIYLISFSFPLVFLGFVIRSIIQDPFLQVQCYFPELVGNDGKDILLDAQLIFICLTLICYILMFLKLLYDQIKGQICLLRKALYKTLAIIMAIQMFGYFFSCISYKIVGQIVLTEIQSHIIHGFINCLSSLSSTIEVPVLFVVSTEHNLALKDEFKWLFKLFSKETKTNVVAIKNNEDIEIIERNQQNKFLNISK</sequence>
<evidence type="ECO:0000313" key="7">
    <source>
        <dbReference type="EMBL" id="CAD2143126.1"/>
    </source>
</evidence>
<keyword evidence="3 5" id="KW-1133">Transmembrane helix</keyword>
<feature type="transmembrane region" description="Helical" evidence="5">
    <location>
        <begin position="172"/>
        <end position="193"/>
    </location>
</feature>
<feature type="transmembrane region" description="Helical" evidence="5">
    <location>
        <begin position="78"/>
        <end position="106"/>
    </location>
</feature>
<dbReference type="InterPro" id="IPR000276">
    <property type="entry name" value="GPCR_Rhodpsn"/>
</dbReference>
<dbReference type="PANTHER" id="PTHR23360:SF5">
    <property type="entry name" value="G-PROTEIN COUPLED RECEPTORS FAMILY 1 PROFILE DOMAIN-CONTAINING PROTEIN"/>
    <property type="match status" value="1"/>
</dbReference>
<protein>
    <recommendedName>
        <fullName evidence="6">G-protein coupled receptors family 1 profile domain-containing protein</fullName>
    </recommendedName>
</protein>
<evidence type="ECO:0000313" key="8">
    <source>
        <dbReference type="Proteomes" id="UP000580250"/>
    </source>
</evidence>
<dbReference type="PROSITE" id="PS50262">
    <property type="entry name" value="G_PROTEIN_RECEP_F1_2"/>
    <property type="match status" value="1"/>
</dbReference>
<dbReference type="EMBL" id="CAJEWN010000031">
    <property type="protein sequence ID" value="CAD2143126.1"/>
    <property type="molecule type" value="Genomic_DNA"/>
</dbReference>
<organism evidence="7 8">
    <name type="scientific">Meloidogyne enterolobii</name>
    <name type="common">Root-knot nematode worm</name>
    <name type="synonym">Meloidogyne mayaguensis</name>
    <dbReference type="NCBI Taxonomy" id="390850"/>
    <lineage>
        <taxon>Eukaryota</taxon>
        <taxon>Metazoa</taxon>
        <taxon>Ecdysozoa</taxon>
        <taxon>Nematoda</taxon>
        <taxon>Chromadorea</taxon>
        <taxon>Rhabditida</taxon>
        <taxon>Tylenchina</taxon>
        <taxon>Tylenchomorpha</taxon>
        <taxon>Tylenchoidea</taxon>
        <taxon>Meloidogynidae</taxon>
        <taxon>Meloidogyninae</taxon>
        <taxon>Meloidogyne</taxon>
    </lineage>
</organism>
<dbReference type="GO" id="GO:0016020">
    <property type="term" value="C:membrane"/>
    <property type="evidence" value="ECO:0007669"/>
    <property type="project" value="UniProtKB-SubCell"/>
</dbReference>
<keyword evidence="2 5" id="KW-0812">Transmembrane</keyword>
<dbReference type="Gene3D" id="1.20.1070.10">
    <property type="entry name" value="Rhodopsin 7-helix transmembrane proteins"/>
    <property type="match status" value="1"/>
</dbReference>
<feature type="transmembrane region" description="Helical" evidence="5">
    <location>
        <begin position="126"/>
        <end position="146"/>
    </location>
</feature>
<dbReference type="SUPFAM" id="SSF81321">
    <property type="entry name" value="Family A G protein-coupled receptor-like"/>
    <property type="match status" value="1"/>
</dbReference>
<comment type="subcellular location">
    <subcellularLocation>
        <location evidence="1">Membrane</location>
    </subcellularLocation>
</comment>
<comment type="caution">
    <text evidence="7">The sequence shown here is derived from an EMBL/GenBank/DDBJ whole genome shotgun (WGS) entry which is preliminary data.</text>
</comment>
<feature type="transmembrane region" description="Helical" evidence="5">
    <location>
        <begin position="12"/>
        <end position="35"/>
    </location>
</feature>
<evidence type="ECO:0000256" key="2">
    <source>
        <dbReference type="ARBA" id="ARBA00022692"/>
    </source>
</evidence>
<keyword evidence="4 5" id="KW-0472">Membrane</keyword>
<dbReference type="InterPro" id="IPR019424">
    <property type="entry name" value="7TM_GPCR_Srsx"/>
</dbReference>
<feature type="domain" description="G-protein coupled receptors family 1 profile" evidence="6">
    <location>
        <begin position="27"/>
        <end position="141"/>
    </location>
</feature>
<reference evidence="7 8" key="1">
    <citation type="submission" date="2020-08" db="EMBL/GenBank/DDBJ databases">
        <authorList>
            <person name="Koutsovoulos G."/>
            <person name="Danchin GJ E."/>
        </authorList>
    </citation>
    <scope>NUCLEOTIDE SEQUENCE [LARGE SCALE GENOMIC DNA]</scope>
</reference>